<protein>
    <submittedName>
        <fullName evidence="3">Histidine kinase</fullName>
    </submittedName>
</protein>
<evidence type="ECO:0000256" key="1">
    <source>
        <dbReference type="SAM" id="MobiDB-lite"/>
    </source>
</evidence>
<evidence type="ECO:0000313" key="4">
    <source>
        <dbReference type="Proteomes" id="UP000626210"/>
    </source>
</evidence>
<evidence type="ECO:0000259" key="2">
    <source>
        <dbReference type="SMART" id="SM00331"/>
    </source>
</evidence>
<accession>A0ABQ3G9H3</accession>
<evidence type="ECO:0000313" key="3">
    <source>
        <dbReference type="EMBL" id="GHC97438.1"/>
    </source>
</evidence>
<dbReference type="InterPro" id="IPR003594">
    <property type="entry name" value="HATPase_dom"/>
</dbReference>
<proteinExistence type="predicted"/>
<dbReference type="RefSeq" id="WP_189689809.1">
    <property type="nucleotide sequence ID" value="NZ_BMYK01000024.1"/>
</dbReference>
<comment type="caution">
    <text evidence="3">The sequence shown here is derived from an EMBL/GenBank/DDBJ whole genome shotgun (WGS) entry which is preliminary data.</text>
</comment>
<keyword evidence="3" id="KW-0418">Kinase</keyword>
<dbReference type="SMART" id="SM00331">
    <property type="entry name" value="PP2C_SIG"/>
    <property type="match status" value="1"/>
</dbReference>
<dbReference type="PANTHER" id="PTHR35801">
    <property type="entry name" value="PHOSPHOSERINE PHOSPHATASE RSBX"/>
    <property type="match status" value="1"/>
</dbReference>
<dbReference type="Proteomes" id="UP000626210">
    <property type="component" value="Unassembled WGS sequence"/>
</dbReference>
<gene>
    <name evidence="3" type="ORF">GCM10007320_52220</name>
</gene>
<dbReference type="Gene3D" id="3.30.565.10">
    <property type="entry name" value="Histidine kinase-like ATPase, C-terminal domain"/>
    <property type="match status" value="1"/>
</dbReference>
<reference evidence="4" key="1">
    <citation type="journal article" date="2019" name="Int. J. Syst. Evol. Microbiol.">
        <title>The Global Catalogue of Microorganisms (GCM) 10K type strain sequencing project: providing services to taxonomists for standard genome sequencing and annotation.</title>
        <authorList>
            <consortium name="The Broad Institute Genomics Platform"/>
            <consortium name="The Broad Institute Genome Sequencing Center for Infectious Disease"/>
            <person name="Wu L."/>
            <person name="Ma J."/>
        </authorList>
    </citation>
    <scope>NUCLEOTIDE SEQUENCE [LARGE SCALE GENOMIC DNA]</scope>
    <source>
        <strain evidence="4">KCTC 23314</strain>
    </source>
</reference>
<dbReference type="InterPro" id="IPR001932">
    <property type="entry name" value="PPM-type_phosphatase-like_dom"/>
</dbReference>
<dbReference type="InterPro" id="IPR036890">
    <property type="entry name" value="HATPase_C_sf"/>
</dbReference>
<keyword evidence="3" id="KW-0808">Transferase</keyword>
<dbReference type="InterPro" id="IPR039248">
    <property type="entry name" value="Ptase_RsbX"/>
</dbReference>
<dbReference type="SUPFAM" id="SSF81606">
    <property type="entry name" value="PP2C-like"/>
    <property type="match status" value="1"/>
</dbReference>
<dbReference type="PANTHER" id="PTHR35801:SF1">
    <property type="entry name" value="PHOSPHOSERINE PHOSPHATASE RSBX"/>
    <property type="match status" value="1"/>
</dbReference>
<dbReference type="Gene3D" id="3.60.40.10">
    <property type="entry name" value="PPM-type phosphatase domain"/>
    <property type="match status" value="1"/>
</dbReference>
<dbReference type="Pfam" id="PF02518">
    <property type="entry name" value="HATPase_c"/>
    <property type="match status" value="1"/>
</dbReference>
<dbReference type="Pfam" id="PF07228">
    <property type="entry name" value="SpoIIE"/>
    <property type="match status" value="1"/>
</dbReference>
<feature type="region of interest" description="Disordered" evidence="1">
    <location>
        <begin position="1"/>
        <end position="21"/>
    </location>
</feature>
<name>A0ABQ3G9H3_9BURK</name>
<feature type="domain" description="PPM-type phosphatase" evidence="2">
    <location>
        <begin position="188"/>
        <end position="366"/>
    </location>
</feature>
<dbReference type="GO" id="GO:0016301">
    <property type="term" value="F:kinase activity"/>
    <property type="evidence" value="ECO:0007669"/>
    <property type="project" value="UniProtKB-KW"/>
</dbReference>
<sequence length="368" mass="38861">MNLDRTPAAPHRGPAGTAVQRQRVGVSAQHDVYNAAVLAYALVQQAGARPLLATEAATMVSELGMNIVKYAGRGSLTLSVADDPQRYLEVLAVDDGPGIADLALALSERYSSQGTLGLGLPGVRRMSDEFECRSQPGAGTTVRARRYFEARPASPHPHAAAAAMPQAPWAPAAQPAWRHALAKRPCFGEHVSGDGALAQAVAGGFLFGVLDVLGHGPQAHALARHCERWLAANAHADLIGTVEALHHETRGSLGLALTLALADPEVGSLVTVGVGNTRLFRLGGPGICVEAQPGIVGGLNMPRLRPVRLQIQPDDRLVLVTDGISERLDAQVLMPLRGLDVQPLAQRLLREHGKDHDDATCLVLRCLA</sequence>
<dbReference type="InterPro" id="IPR036457">
    <property type="entry name" value="PPM-type-like_dom_sf"/>
</dbReference>
<organism evidence="3 4">
    <name type="scientific">Pseudorhodoferax aquiterrae</name>
    <dbReference type="NCBI Taxonomy" id="747304"/>
    <lineage>
        <taxon>Bacteria</taxon>
        <taxon>Pseudomonadati</taxon>
        <taxon>Pseudomonadota</taxon>
        <taxon>Betaproteobacteria</taxon>
        <taxon>Burkholderiales</taxon>
        <taxon>Comamonadaceae</taxon>
    </lineage>
</organism>
<dbReference type="SUPFAM" id="SSF55874">
    <property type="entry name" value="ATPase domain of HSP90 chaperone/DNA topoisomerase II/histidine kinase"/>
    <property type="match status" value="1"/>
</dbReference>
<dbReference type="EMBL" id="BMYK01000024">
    <property type="protein sequence ID" value="GHC97438.1"/>
    <property type="molecule type" value="Genomic_DNA"/>
</dbReference>
<keyword evidence="4" id="KW-1185">Reference proteome</keyword>